<dbReference type="InterPro" id="IPR021317">
    <property type="entry name" value="DUF2917"/>
</dbReference>
<sequence>MSSRTVLESQQSAIAAAAGRVLAGSWKLDAGRAITLNPRERSVLEISQGRVWLSVGARPGQPDQATEDIVLAQGQALVIEAGQQVVMESWYLRGGAPSAVAFCWDAVPAAAAVSDPALDWERGVAQPLRDLVCALGQGGRAVAAAVAATLGASGRLAAGLLRFALHRIAPQRVRMHA</sequence>
<comment type="caution">
    <text evidence="1">The sequence shown here is derived from an EMBL/GenBank/DDBJ whole genome shotgun (WGS) entry which is preliminary data.</text>
</comment>
<dbReference type="Proteomes" id="UP000575083">
    <property type="component" value="Unassembled WGS sequence"/>
</dbReference>
<keyword evidence="2" id="KW-1185">Reference proteome</keyword>
<evidence type="ECO:0008006" key="3">
    <source>
        <dbReference type="Google" id="ProtNLM"/>
    </source>
</evidence>
<dbReference type="Pfam" id="PF11142">
    <property type="entry name" value="DUF2917"/>
    <property type="match status" value="1"/>
</dbReference>
<evidence type="ECO:0000313" key="2">
    <source>
        <dbReference type="Proteomes" id="UP000575083"/>
    </source>
</evidence>
<dbReference type="AlphaFoldDB" id="A0A7X0PDE4"/>
<gene>
    <name evidence="1" type="ORF">HNP48_002438</name>
</gene>
<accession>A0A7X0PDE4</accession>
<dbReference type="RefSeq" id="WP_184857186.1">
    <property type="nucleotide sequence ID" value="NZ_JACHLK010000004.1"/>
</dbReference>
<evidence type="ECO:0000313" key="1">
    <source>
        <dbReference type="EMBL" id="MBB6559766.1"/>
    </source>
</evidence>
<protein>
    <recommendedName>
        <fullName evidence="3">DUF2917 domain-containing protein</fullName>
    </recommendedName>
</protein>
<name>A0A7X0PDE4_9BURK</name>
<dbReference type="EMBL" id="JACHLK010000004">
    <property type="protein sequence ID" value="MBB6559766.1"/>
    <property type="molecule type" value="Genomic_DNA"/>
</dbReference>
<proteinExistence type="predicted"/>
<organism evidence="1 2">
    <name type="scientific">Acidovorax soli</name>
    <dbReference type="NCBI Taxonomy" id="592050"/>
    <lineage>
        <taxon>Bacteria</taxon>
        <taxon>Pseudomonadati</taxon>
        <taxon>Pseudomonadota</taxon>
        <taxon>Betaproteobacteria</taxon>
        <taxon>Burkholderiales</taxon>
        <taxon>Comamonadaceae</taxon>
        <taxon>Acidovorax</taxon>
    </lineage>
</organism>
<reference evidence="1 2" key="1">
    <citation type="submission" date="2020-08" db="EMBL/GenBank/DDBJ databases">
        <title>Functional genomics of gut bacteria from endangered species of beetles.</title>
        <authorList>
            <person name="Carlos-Shanley C."/>
        </authorList>
    </citation>
    <scope>NUCLEOTIDE SEQUENCE [LARGE SCALE GENOMIC DNA]</scope>
    <source>
        <strain evidence="1 2">S00198</strain>
    </source>
</reference>